<evidence type="ECO:0000256" key="3">
    <source>
        <dbReference type="ARBA" id="ARBA00022475"/>
    </source>
</evidence>
<comment type="function">
    <text evidence="9">Part of the tripartite ATP-independent periplasmic (TRAP) transport system.</text>
</comment>
<name>A0A1I3I724_9HYPH</name>
<keyword evidence="7 9" id="KW-0472">Membrane</keyword>
<feature type="domain" description="Tripartite ATP-independent periplasmic transporters DctQ component" evidence="10">
    <location>
        <begin position="23"/>
        <end position="152"/>
    </location>
</feature>
<dbReference type="InterPro" id="IPR055348">
    <property type="entry name" value="DctQ"/>
</dbReference>
<keyword evidence="2 9" id="KW-0813">Transport</keyword>
<evidence type="ECO:0000256" key="6">
    <source>
        <dbReference type="ARBA" id="ARBA00022989"/>
    </source>
</evidence>
<feature type="transmembrane region" description="Helical" evidence="9">
    <location>
        <begin position="83"/>
        <end position="103"/>
    </location>
</feature>
<evidence type="ECO:0000256" key="2">
    <source>
        <dbReference type="ARBA" id="ARBA00022448"/>
    </source>
</evidence>
<keyword evidence="5 9" id="KW-0812">Transmembrane</keyword>
<evidence type="ECO:0000256" key="1">
    <source>
        <dbReference type="ARBA" id="ARBA00004429"/>
    </source>
</evidence>
<evidence type="ECO:0000256" key="8">
    <source>
        <dbReference type="ARBA" id="ARBA00038436"/>
    </source>
</evidence>
<dbReference type="AlphaFoldDB" id="A0A1I3I724"/>
<feature type="transmembrane region" description="Helical" evidence="9">
    <location>
        <begin position="123"/>
        <end position="145"/>
    </location>
</feature>
<dbReference type="PANTHER" id="PTHR35011:SF2">
    <property type="entry name" value="2,3-DIKETO-L-GULONATE TRAP TRANSPORTER SMALL PERMEASE PROTEIN YIAM"/>
    <property type="match status" value="1"/>
</dbReference>
<keyword evidence="6 9" id="KW-1133">Transmembrane helix</keyword>
<accession>A0A1I3I724</accession>
<dbReference type="STRING" id="1121003.SAMN03080618_00425"/>
<dbReference type="Pfam" id="PF04290">
    <property type="entry name" value="DctQ"/>
    <property type="match status" value="1"/>
</dbReference>
<dbReference type="PANTHER" id="PTHR35011">
    <property type="entry name" value="2,3-DIKETO-L-GULONATE TRAP TRANSPORTER SMALL PERMEASE PROTEIN YIAM"/>
    <property type="match status" value="1"/>
</dbReference>
<dbReference type="GO" id="GO:0015740">
    <property type="term" value="P:C4-dicarboxylate transport"/>
    <property type="evidence" value="ECO:0007669"/>
    <property type="project" value="TreeGrafter"/>
</dbReference>
<proteinExistence type="inferred from homology"/>
<evidence type="ECO:0000256" key="9">
    <source>
        <dbReference type="RuleBase" id="RU369079"/>
    </source>
</evidence>
<keyword evidence="3" id="KW-1003">Cell membrane</keyword>
<evidence type="ECO:0000256" key="4">
    <source>
        <dbReference type="ARBA" id="ARBA00022519"/>
    </source>
</evidence>
<dbReference type="EMBL" id="FORF01000002">
    <property type="protein sequence ID" value="SFI43660.1"/>
    <property type="molecule type" value="Genomic_DNA"/>
</dbReference>
<evidence type="ECO:0000313" key="11">
    <source>
        <dbReference type="EMBL" id="SFI43660.1"/>
    </source>
</evidence>
<dbReference type="GO" id="GO:0022857">
    <property type="term" value="F:transmembrane transporter activity"/>
    <property type="evidence" value="ECO:0007669"/>
    <property type="project" value="UniProtKB-UniRule"/>
</dbReference>
<dbReference type="InterPro" id="IPR007387">
    <property type="entry name" value="TRAP_DctQ"/>
</dbReference>
<comment type="similarity">
    <text evidence="8 9">Belongs to the TRAP transporter small permease family.</text>
</comment>
<dbReference type="Proteomes" id="UP000242763">
    <property type="component" value="Unassembled WGS sequence"/>
</dbReference>
<sequence length="156" mass="16989">MKVLRTILEFVGVTVPALLLAALVTIVMADVVARNFFAMSIMWAQELAVILMAAAVWFGLSGAAMHGQLFGISLFVDRLPARLAILARLVADLLVLLIASQVIRAAFAQITTARFTTFLVLGWPKWIVAAMLATGMMLVIVGRLLDMAESFRKVRS</sequence>
<feature type="transmembrane region" description="Helical" evidence="9">
    <location>
        <begin position="7"/>
        <end position="29"/>
    </location>
</feature>
<comment type="subunit">
    <text evidence="9">The complex comprises the extracytoplasmic solute receptor protein and the two transmembrane proteins.</text>
</comment>
<evidence type="ECO:0000259" key="10">
    <source>
        <dbReference type="Pfam" id="PF04290"/>
    </source>
</evidence>
<gene>
    <name evidence="11" type="ORF">SAMN03080618_00425</name>
</gene>
<keyword evidence="4 9" id="KW-0997">Cell inner membrane</keyword>
<dbReference type="RefSeq" id="WP_091518021.1">
    <property type="nucleotide sequence ID" value="NZ_FORF01000002.1"/>
</dbReference>
<evidence type="ECO:0000313" key="12">
    <source>
        <dbReference type="Proteomes" id="UP000242763"/>
    </source>
</evidence>
<reference evidence="12" key="1">
    <citation type="submission" date="2016-10" db="EMBL/GenBank/DDBJ databases">
        <authorList>
            <person name="Varghese N."/>
            <person name="Submissions S."/>
        </authorList>
    </citation>
    <scope>NUCLEOTIDE SEQUENCE [LARGE SCALE GENOMIC DNA]</scope>
    <source>
        <strain evidence="12">DSM 21857</strain>
    </source>
</reference>
<dbReference type="OrthoDB" id="8116832at2"/>
<feature type="transmembrane region" description="Helical" evidence="9">
    <location>
        <begin position="49"/>
        <end position="76"/>
    </location>
</feature>
<dbReference type="GO" id="GO:0005886">
    <property type="term" value="C:plasma membrane"/>
    <property type="evidence" value="ECO:0007669"/>
    <property type="project" value="UniProtKB-SubCell"/>
</dbReference>
<keyword evidence="12" id="KW-1185">Reference proteome</keyword>
<protein>
    <recommendedName>
        <fullName evidence="9">TRAP transporter small permease protein</fullName>
    </recommendedName>
</protein>
<comment type="subcellular location">
    <subcellularLocation>
        <location evidence="1 9">Cell inner membrane</location>
        <topology evidence="1 9">Multi-pass membrane protein</topology>
    </subcellularLocation>
</comment>
<evidence type="ECO:0000256" key="7">
    <source>
        <dbReference type="ARBA" id="ARBA00023136"/>
    </source>
</evidence>
<organism evidence="11 12">
    <name type="scientific">Aquamicrobium aerolatum DSM 21857</name>
    <dbReference type="NCBI Taxonomy" id="1121003"/>
    <lineage>
        <taxon>Bacteria</taxon>
        <taxon>Pseudomonadati</taxon>
        <taxon>Pseudomonadota</taxon>
        <taxon>Alphaproteobacteria</taxon>
        <taxon>Hyphomicrobiales</taxon>
        <taxon>Phyllobacteriaceae</taxon>
        <taxon>Aerobium</taxon>
    </lineage>
</organism>
<evidence type="ECO:0000256" key="5">
    <source>
        <dbReference type="ARBA" id="ARBA00022692"/>
    </source>
</evidence>